<dbReference type="AlphaFoldDB" id="A0A840YTG3"/>
<organism evidence="1 2">
    <name type="scientific">Sphingomonas xinjiangensis</name>
    <dbReference type="NCBI Taxonomy" id="643568"/>
    <lineage>
        <taxon>Bacteria</taxon>
        <taxon>Pseudomonadati</taxon>
        <taxon>Pseudomonadota</taxon>
        <taxon>Alphaproteobacteria</taxon>
        <taxon>Sphingomonadales</taxon>
        <taxon>Sphingomonadaceae</taxon>
        <taxon>Sphingomonas</taxon>
    </lineage>
</organism>
<accession>A0A840YTG3</accession>
<name>A0A840YTG3_9SPHN</name>
<evidence type="ECO:0000313" key="2">
    <source>
        <dbReference type="Proteomes" id="UP000527143"/>
    </source>
</evidence>
<dbReference type="EMBL" id="JACIJF010000030">
    <property type="protein sequence ID" value="MBB5712913.1"/>
    <property type="molecule type" value="Genomic_DNA"/>
</dbReference>
<sequence>MVYYDSLGQEGRQMPSKKLKAEEIIGKLHEFLIMISQGGAIAEACRRIAVSEQTYYRWHGGLGAEDGLGPPNEGSGQRNVRLRRATSGLTLDELI</sequence>
<reference evidence="1 2" key="1">
    <citation type="submission" date="2020-08" db="EMBL/GenBank/DDBJ databases">
        <title>Genomic Encyclopedia of Type Strains, Phase IV (KMG-IV): sequencing the most valuable type-strain genomes for metagenomic binning, comparative biology and taxonomic classification.</title>
        <authorList>
            <person name="Goeker M."/>
        </authorList>
    </citation>
    <scope>NUCLEOTIDE SEQUENCE [LARGE SCALE GENOMIC DNA]</scope>
    <source>
        <strain evidence="1 2">DSM 26736</strain>
    </source>
</reference>
<proteinExistence type="predicted"/>
<gene>
    <name evidence="1" type="ORF">FHT02_004175</name>
</gene>
<protein>
    <recommendedName>
        <fullName evidence="3">Transposase</fullName>
    </recommendedName>
</protein>
<keyword evidence="2" id="KW-1185">Reference proteome</keyword>
<evidence type="ECO:0000313" key="1">
    <source>
        <dbReference type="EMBL" id="MBB5712913.1"/>
    </source>
</evidence>
<dbReference type="Proteomes" id="UP000527143">
    <property type="component" value="Unassembled WGS sequence"/>
</dbReference>
<comment type="caution">
    <text evidence="1">The sequence shown here is derived from an EMBL/GenBank/DDBJ whole genome shotgun (WGS) entry which is preliminary data.</text>
</comment>
<evidence type="ECO:0008006" key="3">
    <source>
        <dbReference type="Google" id="ProtNLM"/>
    </source>
</evidence>